<dbReference type="InterPro" id="IPR012907">
    <property type="entry name" value="Peptidase_S11_C"/>
</dbReference>
<feature type="chain" id="PRO_5003305755" description="serine-type D-Ala-D-Ala carboxypeptidase" evidence="16">
    <location>
        <begin position="27"/>
        <end position="380"/>
    </location>
</feature>
<keyword evidence="11" id="KW-0961">Cell wall biogenesis/degradation</keyword>
<comment type="similarity">
    <text evidence="3 15">Belongs to the peptidase S11 family.</text>
</comment>
<name>F4A2A9_MAHA5</name>
<dbReference type="PANTHER" id="PTHR21581">
    <property type="entry name" value="D-ALANYL-D-ALANINE CARBOXYPEPTIDASE"/>
    <property type="match status" value="1"/>
</dbReference>
<dbReference type="STRING" id="697281.Mahau_0958"/>
<dbReference type="Gene3D" id="2.60.410.10">
    <property type="entry name" value="D-Ala-D-Ala carboxypeptidase, C-terminal domain"/>
    <property type="match status" value="1"/>
</dbReference>
<dbReference type="eggNOG" id="COG1686">
    <property type="taxonomic scope" value="Bacteria"/>
</dbReference>
<keyword evidence="8 18" id="KW-0378">Hydrolase</keyword>
<evidence type="ECO:0000259" key="17">
    <source>
        <dbReference type="SMART" id="SM00936"/>
    </source>
</evidence>
<organism evidence="18 19">
    <name type="scientific">Mahella australiensis (strain DSM 15567 / CIP 107919 / 50-1 BON)</name>
    <dbReference type="NCBI Taxonomy" id="697281"/>
    <lineage>
        <taxon>Bacteria</taxon>
        <taxon>Bacillati</taxon>
        <taxon>Bacillota</taxon>
        <taxon>Clostridia</taxon>
        <taxon>Thermoanaerobacterales</taxon>
        <taxon>Thermoanaerobacterales Family IV. Incertae Sedis</taxon>
        <taxon>Mahella</taxon>
    </lineage>
</organism>
<feature type="domain" description="Peptidase S11 D-Ala-D-Ala carboxypeptidase A C-terminal" evidence="17">
    <location>
        <begin position="271"/>
        <end position="361"/>
    </location>
</feature>
<feature type="active site" description="Proton acceptor" evidence="13">
    <location>
        <position position="65"/>
    </location>
</feature>
<comment type="pathway">
    <text evidence="2">Cell wall biogenesis; peptidoglycan biosynthesis.</text>
</comment>
<evidence type="ECO:0000256" key="14">
    <source>
        <dbReference type="PIRSR" id="PIRSR618044-2"/>
    </source>
</evidence>
<sequence>MKRAVIFLLIFCVFMSPCLMISKALAVEDPPQISASVAAVMEVETGRVLYGKDADKRCPMASTTKIMTAITAIECGDLSDIVEVSDNASGVEGSSIWLEVGERLTLEDLLYGLMLRSGNDAAVAIAEHIGGSVEKFVDMMNNKAKEIGARNTHFVNPHGLPDEDHYTTAYDLALITAYAMKNPVFKQIVSTKYRKIPWEGHEWDRAMQNKNKLLWKYEGANGVKTGYTKEAGRCLVAAAYRNGMQLVAVVLNDGPMWEDSMALLDYGFDNFSMYEVLPKDKTIIDVPVLRGKENRVALKTARPVVIPVTDEERNRLRVEFHYPSAIEAPIAAGKDYGTVEVLLDGQTIATAKLIAVQDVEDKNYFRELRGLIERWLTPAI</sequence>
<dbReference type="InterPro" id="IPR037167">
    <property type="entry name" value="Peptidase_S11_C_sf"/>
</dbReference>
<evidence type="ECO:0000256" key="7">
    <source>
        <dbReference type="ARBA" id="ARBA00022729"/>
    </source>
</evidence>
<dbReference type="KEGG" id="mas:Mahau_0958"/>
<dbReference type="EC" id="3.4.16.4" evidence="4"/>
<dbReference type="SUPFAM" id="SSF56601">
    <property type="entry name" value="beta-lactamase/transpeptidase-like"/>
    <property type="match status" value="1"/>
</dbReference>
<dbReference type="GO" id="GO:0008360">
    <property type="term" value="P:regulation of cell shape"/>
    <property type="evidence" value="ECO:0007669"/>
    <property type="project" value="UniProtKB-KW"/>
</dbReference>
<keyword evidence="9" id="KW-0133">Cell shape</keyword>
<dbReference type="GO" id="GO:0009002">
    <property type="term" value="F:serine-type D-Ala-D-Ala carboxypeptidase activity"/>
    <property type="evidence" value="ECO:0007669"/>
    <property type="project" value="UniProtKB-EC"/>
</dbReference>
<evidence type="ECO:0000256" key="1">
    <source>
        <dbReference type="ARBA" id="ARBA00003217"/>
    </source>
</evidence>
<dbReference type="Proteomes" id="UP000008457">
    <property type="component" value="Chromosome"/>
</dbReference>
<feature type="active site" evidence="13">
    <location>
        <position position="117"/>
    </location>
</feature>
<dbReference type="InterPro" id="IPR012338">
    <property type="entry name" value="Beta-lactam/transpept-like"/>
</dbReference>
<dbReference type="PANTHER" id="PTHR21581:SF33">
    <property type="entry name" value="D-ALANYL-D-ALANINE CARBOXYPEPTIDASE DACB"/>
    <property type="match status" value="1"/>
</dbReference>
<dbReference type="InterPro" id="IPR018044">
    <property type="entry name" value="Peptidase_S11"/>
</dbReference>
<dbReference type="Pfam" id="PF00768">
    <property type="entry name" value="Peptidase_S11"/>
    <property type="match status" value="1"/>
</dbReference>
<dbReference type="AlphaFoldDB" id="F4A2A9"/>
<evidence type="ECO:0000256" key="5">
    <source>
        <dbReference type="ARBA" id="ARBA00022645"/>
    </source>
</evidence>
<keyword evidence="19" id="KW-1185">Reference proteome</keyword>
<dbReference type="UniPathway" id="UPA00219"/>
<feature type="binding site" evidence="14">
    <location>
        <position position="224"/>
    </location>
    <ligand>
        <name>substrate</name>
    </ligand>
</feature>
<dbReference type="HOGENOM" id="CLU_027070_7_3_9"/>
<dbReference type="EMBL" id="CP002360">
    <property type="protein sequence ID" value="AEE96156.1"/>
    <property type="molecule type" value="Genomic_DNA"/>
</dbReference>
<evidence type="ECO:0000313" key="18">
    <source>
        <dbReference type="EMBL" id="AEE96156.1"/>
    </source>
</evidence>
<evidence type="ECO:0000256" key="13">
    <source>
        <dbReference type="PIRSR" id="PIRSR618044-1"/>
    </source>
</evidence>
<evidence type="ECO:0000256" key="10">
    <source>
        <dbReference type="ARBA" id="ARBA00022984"/>
    </source>
</evidence>
<dbReference type="Pfam" id="PF07943">
    <property type="entry name" value="PBP5_C"/>
    <property type="match status" value="1"/>
</dbReference>
<feature type="active site" description="Acyl-ester intermediate" evidence="13">
    <location>
        <position position="62"/>
    </location>
</feature>
<evidence type="ECO:0000256" key="11">
    <source>
        <dbReference type="ARBA" id="ARBA00023316"/>
    </source>
</evidence>
<protein>
    <recommendedName>
        <fullName evidence="4">serine-type D-Ala-D-Ala carboxypeptidase</fullName>
        <ecNumber evidence="4">3.4.16.4</ecNumber>
    </recommendedName>
</protein>
<dbReference type="InterPro" id="IPR001967">
    <property type="entry name" value="Peptidase_S11_N"/>
</dbReference>
<keyword evidence="6" id="KW-0645">Protease</keyword>
<evidence type="ECO:0000256" key="8">
    <source>
        <dbReference type="ARBA" id="ARBA00022801"/>
    </source>
</evidence>
<reference evidence="19" key="1">
    <citation type="submission" date="2010-11" db="EMBL/GenBank/DDBJ databases">
        <title>The complete genome of Mahella australiensis DSM 15567.</title>
        <authorList>
            <consortium name="US DOE Joint Genome Institute (JGI-PGF)"/>
            <person name="Lucas S."/>
            <person name="Copeland A."/>
            <person name="Lapidus A."/>
            <person name="Bruce D."/>
            <person name="Goodwin L."/>
            <person name="Pitluck S."/>
            <person name="Kyrpides N."/>
            <person name="Mavromatis K."/>
            <person name="Pagani I."/>
            <person name="Ivanova N."/>
            <person name="Teshima H."/>
            <person name="Brettin T."/>
            <person name="Detter J.C."/>
            <person name="Han C."/>
            <person name="Tapia R."/>
            <person name="Land M."/>
            <person name="Hauser L."/>
            <person name="Markowitz V."/>
            <person name="Cheng J.-F."/>
            <person name="Hugenholtz P."/>
            <person name="Woyke T."/>
            <person name="Wu D."/>
            <person name="Spring S."/>
            <person name="Pukall R."/>
            <person name="Steenblock K."/>
            <person name="Schneider S."/>
            <person name="Klenk H.-P."/>
            <person name="Eisen J.A."/>
        </authorList>
    </citation>
    <scope>NUCLEOTIDE SEQUENCE [LARGE SCALE GENOMIC DNA]</scope>
    <source>
        <strain evidence="19">DSM 15567 / CIP 107919 / 50-1 BON</strain>
    </source>
</reference>
<dbReference type="GO" id="GO:0071555">
    <property type="term" value="P:cell wall organization"/>
    <property type="evidence" value="ECO:0007669"/>
    <property type="project" value="UniProtKB-KW"/>
</dbReference>
<dbReference type="InterPro" id="IPR015956">
    <property type="entry name" value="Peniciliin-bd_prot_C_sf"/>
</dbReference>
<evidence type="ECO:0000256" key="9">
    <source>
        <dbReference type="ARBA" id="ARBA00022960"/>
    </source>
</evidence>
<dbReference type="Gene3D" id="3.40.710.10">
    <property type="entry name" value="DD-peptidase/beta-lactamase superfamily"/>
    <property type="match status" value="1"/>
</dbReference>
<dbReference type="MEROPS" id="S11.004"/>
<gene>
    <name evidence="18" type="ordered locus">Mahau_0958</name>
</gene>
<evidence type="ECO:0000256" key="15">
    <source>
        <dbReference type="RuleBase" id="RU004016"/>
    </source>
</evidence>
<evidence type="ECO:0000256" key="16">
    <source>
        <dbReference type="SAM" id="SignalP"/>
    </source>
</evidence>
<dbReference type="SUPFAM" id="SSF69189">
    <property type="entry name" value="Penicillin-binding protein associated domain"/>
    <property type="match status" value="1"/>
</dbReference>
<evidence type="ECO:0000256" key="12">
    <source>
        <dbReference type="ARBA" id="ARBA00034000"/>
    </source>
</evidence>
<evidence type="ECO:0000256" key="2">
    <source>
        <dbReference type="ARBA" id="ARBA00004752"/>
    </source>
</evidence>
<evidence type="ECO:0000256" key="4">
    <source>
        <dbReference type="ARBA" id="ARBA00012448"/>
    </source>
</evidence>
<feature type="signal peptide" evidence="16">
    <location>
        <begin position="1"/>
        <end position="26"/>
    </location>
</feature>
<evidence type="ECO:0000313" key="19">
    <source>
        <dbReference type="Proteomes" id="UP000008457"/>
    </source>
</evidence>
<accession>F4A2A9</accession>
<evidence type="ECO:0000256" key="3">
    <source>
        <dbReference type="ARBA" id="ARBA00007164"/>
    </source>
</evidence>
<dbReference type="PRINTS" id="PR00725">
    <property type="entry name" value="DADACBPTASE1"/>
</dbReference>
<keyword evidence="10" id="KW-0573">Peptidoglycan synthesis</keyword>
<dbReference type="OrthoDB" id="9791132at2"/>
<dbReference type="GO" id="GO:0006508">
    <property type="term" value="P:proteolysis"/>
    <property type="evidence" value="ECO:0007669"/>
    <property type="project" value="UniProtKB-KW"/>
</dbReference>
<proteinExistence type="inferred from homology"/>
<keyword evidence="5 18" id="KW-0121">Carboxypeptidase</keyword>
<comment type="function">
    <text evidence="1">Removes C-terminal D-alanyl residues from sugar-peptide cell wall precursors.</text>
</comment>
<evidence type="ECO:0000256" key="6">
    <source>
        <dbReference type="ARBA" id="ARBA00022670"/>
    </source>
</evidence>
<reference evidence="18 19" key="2">
    <citation type="journal article" date="2011" name="Stand. Genomic Sci.">
        <title>Complete genome sequence of Mahella australiensis type strain (50-1 BON).</title>
        <authorList>
            <person name="Sikorski J."/>
            <person name="Teshima H."/>
            <person name="Nolan M."/>
            <person name="Lucas S."/>
            <person name="Hammon N."/>
            <person name="Deshpande S."/>
            <person name="Cheng J.F."/>
            <person name="Pitluck S."/>
            <person name="Liolios K."/>
            <person name="Pagani I."/>
            <person name="Ivanova N."/>
            <person name="Huntemann M."/>
            <person name="Mavromatis K."/>
            <person name="Ovchinikova G."/>
            <person name="Pati A."/>
            <person name="Tapia R."/>
            <person name="Han C."/>
            <person name="Goodwin L."/>
            <person name="Chen A."/>
            <person name="Palaniappan K."/>
            <person name="Land M."/>
            <person name="Hauser L."/>
            <person name="Ngatchou-Djao O.D."/>
            <person name="Rohde M."/>
            <person name="Pukall R."/>
            <person name="Spring S."/>
            <person name="Abt B."/>
            <person name="Goker M."/>
            <person name="Detter J.C."/>
            <person name="Woyke T."/>
            <person name="Bristow J."/>
            <person name="Markowitz V."/>
            <person name="Hugenholtz P."/>
            <person name="Eisen J.A."/>
            <person name="Kyrpides N.C."/>
            <person name="Klenk H.P."/>
            <person name="Lapidus A."/>
        </authorList>
    </citation>
    <scope>NUCLEOTIDE SEQUENCE [LARGE SCALE GENOMIC DNA]</scope>
    <source>
        <strain evidence="19">DSM 15567 / CIP 107919 / 50-1 BON</strain>
    </source>
</reference>
<dbReference type="RefSeq" id="WP_013780586.1">
    <property type="nucleotide sequence ID" value="NC_015520.1"/>
</dbReference>
<comment type="catalytic activity">
    <reaction evidence="12">
        <text>Preferential cleavage: (Ac)2-L-Lys-D-Ala-|-D-Ala. Also transpeptidation of peptidyl-alanyl moieties that are N-acyl substituents of D-alanine.</text>
        <dbReference type="EC" id="3.4.16.4"/>
    </reaction>
</comment>
<dbReference type="SMART" id="SM00936">
    <property type="entry name" value="PBP5_C"/>
    <property type="match status" value="1"/>
</dbReference>
<keyword evidence="7 16" id="KW-0732">Signal</keyword>
<dbReference type="GO" id="GO:0009252">
    <property type="term" value="P:peptidoglycan biosynthetic process"/>
    <property type="evidence" value="ECO:0007669"/>
    <property type="project" value="UniProtKB-UniPathway"/>
</dbReference>